<dbReference type="InterPro" id="IPR043502">
    <property type="entry name" value="DNA/RNA_pol_sf"/>
</dbReference>
<dbReference type="Gene3D" id="2.40.70.10">
    <property type="entry name" value="Acid Proteases"/>
    <property type="match status" value="1"/>
</dbReference>
<comment type="caution">
    <text evidence="2">The sequence shown here is derived from an EMBL/GenBank/DDBJ whole genome shotgun (WGS) entry which is preliminary data.</text>
</comment>
<dbReference type="CDD" id="cd00303">
    <property type="entry name" value="retropepsin_like"/>
    <property type="match status" value="1"/>
</dbReference>
<feature type="domain" description="PPM-type phosphatase" evidence="1">
    <location>
        <begin position="1"/>
        <end position="265"/>
    </location>
</feature>
<evidence type="ECO:0000259" key="1">
    <source>
        <dbReference type="PROSITE" id="PS51746"/>
    </source>
</evidence>
<dbReference type="OrthoDB" id="10025511at2759"/>
<keyword evidence="3" id="KW-1185">Reference proteome</keyword>
<dbReference type="SMART" id="SM00332">
    <property type="entry name" value="PP2Cc"/>
    <property type="match status" value="1"/>
</dbReference>
<dbReference type="CDD" id="cd01647">
    <property type="entry name" value="RT_LTR"/>
    <property type="match status" value="1"/>
</dbReference>
<dbReference type="SUPFAM" id="SSF81606">
    <property type="entry name" value="PP2C-like"/>
    <property type="match status" value="1"/>
</dbReference>
<dbReference type="Gene3D" id="3.60.40.10">
    <property type="entry name" value="PPM-type phosphatase domain"/>
    <property type="match status" value="1"/>
</dbReference>
<dbReference type="PROSITE" id="PS51746">
    <property type="entry name" value="PPM_2"/>
    <property type="match status" value="1"/>
</dbReference>
<dbReference type="Proteomes" id="UP000265515">
    <property type="component" value="Unassembled WGS sequence"/>
</dbReference>
<evidence type="ECO:0000313" key="2">
    <source>
        <dbReference type="EMBL" id="GBG71913.1"/>
    </source>
</evidence>
<sequence>MGAELLVFDGHNGVQAAAYAKDTLLESISNAIPGGKTRAEWLAALPKAMVIGFMKTDSDIARKDTCSGTTATIVFVDEWTVTVAAVGDSRCVLDTEAGGVVALTVDHRLDENTDECLGKLSRAGGEATPPLTPPDLVALLVASYTSGENADVASRRFAYEDYAVHLVSRLDQPLHVQDYTACFVSSPSATDSAASPTTFVGDSTSWSRLEKLDPLKFADFQWMPRLPTGRLPKPHCNALRAQFRDYLHTAVPAPLMDVEVGVVDLRDYLAKIDCEFKTTVRQQRCAIVVDTHSDRRSDLQRFDRLRNYLQLYEPDFLVRAGLGPRVRRKSQPTQVTLADGHTHKSIDRCIDSVLVYFAPHASEVVSFDILDTKFDMILGMSWLKSEDHPVNFYHRTVQIRDWNRALVFVHGVSTSPLDQLSRGVRREYSSFHHPRRHRGDGCVFSPHPPHDIPSTDTLTDSRISELLDAYGDIFEAPHGVVPDQPIHHEIIIEAGAVPPRGCIYRMSEEDLSVLRAQLDDLLKKGWIRPSSSPYDTPLLFVRKKNKDLRLCIGYRKFNVQTVKNADPLSRIDDLLEWLGGAKFFSKLDLKSRYHQLEIRRENRYKTAFKI</sequence>
<dbReference type="SUPFAM" id="SSF56672">
    <property type="entry name" value="DNA/RNA polymerases"/>
    <property type="match status" value="1"/>
</dbReference>
<dbReference type="AlphaFoldDB" id="A0A388KPP5"/>
<name>A0A388KPP5_CHABU</name>
<proteinExistence type="predicted"/>
<organism evidence="2 3">
    <name type="scientific">Chara braunii</name>
    <name type="common">Braun's stonewort</name>
    <dbReference type="NCBI Taxonomy" id="69332"/>
    <lineage>
        <taxon>Eukaryota</taxon>
        <taxon>Viridiplantae</taxon>
        <taxon>Streptophyta</taxon>
        <taxon>Charophyceae</taxon>
        <taxon>Charales</taxon>
        <taxon>Characeae</taxon>
        <taxon>Chara</taxon>
    </lineage>
</organism>
<dbReference type="Pfam" id="PF00481">
    <property type="entry name" value="PP2C"/>
    <property type="match status" value="1"/>
</dbReference>
<accession>A0A388KPP5</accession>
<dbReference type="Gene3D" id="3.10.10.10">
    <property type="entry name" value="HIV Type 1 Reverse Transcriptase, subunit A, domain 1"/>
    <property type="match status" value="1"/>
</dbReference>
<dbReference type="STRING" id="69332.A0A388KPP5"/>
<dbReference type="EMBL" id="BFEA01000155">
    <property type="protein sequence ID" value="GBG71913.1"/>
    <property type="molecule type" value="Genomic_DNA"/>
</dbReference>
<dbReference type="InterPro" id="IPR043128">
    <property type="entry name" value="Rev_trsase/Diguanyl_cyclase"/>
</dbReference>
<dbReference type="Gene3D" id="3.30.70.270">
    <property type="match status" value="1"/>
</dbReference>
<evidence type="ECO:0000313" key="3">
    <source>
        <dbReference type="Proteomes" id="UP000265515"/>
    </source>
</evidence>
<dbReference type="InterPro" id="IPR036457">
    <property type="entry name" value="PPM-type-like_dom_sf"/>
</dbReference>
<dbReference type="CDD" id="cd00143">
    <property type="entry name" value="PP2Cc"/>
    <property type="match status" value="1"/>
</dbReference>
<gene>
    <name evidence="2" type="ORF">CBR_g10849</name>
</gene>
<reference evidence="2 3" key="1">
    <citation type="journal article" date="2018" name="Cell">
        <title>The Chara Genome: Secondary Complexity and Implications for Plant Terrestrialization.</title>
        <authorList>
            <person name="Nishiyama T."/>
            <person name="Sakayama H."/>
            <person name="Vries J.D."/>
            <person name="Buschmann H."/>
            <person name="Saint-Marcoux D."/>
            <person name="Ullrich K.K."/>
            <person name="Haas F.B."/>
            <person name="Vanderstraeten L."/>
            <person name="Becker D."/>
            <person name="Lang D."/>
            <person name="Vosolsobe S."/>
            <person name="Rombauts S."/>
            <person name="Wilhelmsson P.K.I."/>
            <person name="Janitza P."/>
            <person name="Kern R."/>
            <person name="Heyl A."/>
            <person name="Rumpler F."/>
            <person name="Villalobos L.I.A.C."/>
            <person name="Clay J.M."/>
            <person name="Skokan R."/>
            <person name="Toyoda A."/>
            <person name="Suzuki Y."/>
            <person name="Kagoshima H."/>
            <person name="Schijlen E."/>
            <person name="Tajeshwar N."/>
            <person name="Catarino B."/>
            <person name="Hetherington A.J."/>
            <person name="Saltykova A."/>
            <person name="Bonnot C."/>
            <person name="Breuninger H."/>
            <person name="Symeonidi A."/>
            <person name="Radhakrishnan G.V."/>
            <person name="Van Nieuwerburgh F."/>
            <person name="Deforce D."/>
            <person name="Chang C."/>
            <person name="Karol K.G."/>
            <person name="Hedrich R."/>
            <person name="Ulvskov P."/>
            <person name="Glockner G."/>
            <person name="Delwiche C.F."/>
            <person name="Petrasek J."/>
            <person name="Van de Peer Y."/>
            <person name="Friml J."/>
            <person name="Beilby M."/>
            <person name="Dolan L."/>
            <person name="Kohara Y."/>
            <person name="Sugano S."/>
            <person name="Fujiyama A."/>
            <person name="Delaux P.-M."/>
            <person name="Quint M."/>
            <person name="TheiBen G."/>
            <person name="Hagemann M."/>
            <person name="Harholt J."/>
            <person name="Dunand C."/>
            <person name="Zachgo S."/>
            <person name="Langdale J."/>
            <person name="Maumus F."/>
            <person name="Straeten D.V.D."/>
            <person name="Gould S.B."/>
            <person name="Rensing S.A."/>
        </authorList>
    </citation>
    <scope>NUCLEOTIDE SEQUENCE [LARGE SCALE GENOMIC DNA]</scope>
    <source>
        <strain evidence="2 3">S276</strain>
    </source>
</reference>
<dbReference type="InterPro" id="IPR001932">
    <property type="entry name" value="PPM-type_phosphatase-like_dom"/>
</dbReference>
<protein>
    <recommendedName>
        <fullName evidence="1">PPM-type phosphatase domain-containing protein</fullName>
    </recommendedName>
</protein>
<dbReference type="InterPro" id="IPR032567">
    <property type="entry name" value="RTL1-rel"/>
</dbReference>
<dbReference type="PANTHER" id="PTHR15503:SF22">
    <property type="entry name" value="TRANSPOSON TY3-I GAG POLYPROTEIN"/>
    <property type="match status" value="1"/>
</dbReference>
<dbReference type="Gramene" id="GBG71913">
    <property type="protein sequence ID" value="GBG71913"/>
    <property type="gene ID" value="CBR_g10849"/>
</dbReference>
<dbReference type="PANTHER" id="PTHR15503">
    <property type="entry name" value="LDOC1 RELATED"/>
    <property type="match status" value="1"/>
</dbReference>
<dbReference type="InterPro" id="IPR021109">
    <property type="entry name" value="Peptidase_aspartic_dom_sf"/>
</dbReference>